<dbReference type="PANTHER" id="PTHR24103">
    <property type="entry name" value="E3 UBIQUITIN-PROTEIN LIGASE TRIM"/>
    <property type="match status" value="1"/>
</dbReference>
<feature type="compositionally biased region" description="Acidic residues" evidence="5">
    <location>
        <begin position="283"/>
        <end position="292"/>
    </location>
</feature>
<dbReference type="GO" id="GO:0008270">
    <property type="term" value="F:zinc ion binding"/>
    <property type="evidence" value="ECO:0007669"/>
    <property type="project" value="UniProtKB-KW"/>
</dbReference>
<dbReference type="PROSITE" id="PS00518">
    <property type="entry name" value="ZF_RING_1"/>
    <property type="match status" value="1"/>
</dbReference>
<dbReference type="PROSITE" id="PS50089">
    <property type="entry name" value="ZF_RING_2"/>
    <property type="match status" value="1"/>
</dbReference>
<feature type="region of interest" description="Disordered" evidence="5">
    <location>
        <begin position="201"/>
        <end position="411"/>
    </location>
</feature>
<keyword evidence="3" id="KW-0862">Zinc</keyword>
<name>A0AA35J7F3_SACUV</name>
<evidence type="ECO:0000313" key="8">
    <source>
        <dbReference type="Proteomes" id="UP001162090"/>
    </source>
</evidence>
<dbReference type="Gene3D" id="3.30.40.10">
    <property type="entry name" value="Zinc/RING finger domain, C3HC4 (zinc finger)"/>
    <property type="match status" value="1"/>
</dbReference>
<keyword evidence="1" id="KW-0479">Metal-binding</keyword>
<keyword evidence="2 4" id="KW-0863">Zinc-finger</keyword>
<dbReference type="CDD" id="cd16568">
    <property type="entry name" value="RING-HC_ScPSH1-like"/>
    <property type="match status" value="1"/>
</dbReference>
<evidence type="ECO:0000259" key="6">
    <source>
        <dbReference type="PROSITE" id="PS50089"/>
    </source>
</evidence>
<reference evidence="7" key="1">
    <citation type="submission" date="2022-10" db="EMBL/GenBank/DDBJ databases">
        <authorList>
            <person name="Byrne P K."/>
        </authorList>
    </citation>
    <scope>NUCLEOTIDE SEQUENCE</scope>
    <source>
        <strain evidence="7">CBS7001</strain>
    </source>
</reference>
<dbReference type="InterPro" id="IPR050143">
    <property type="entry name" value="TRIM/RBCC"/>
</dbReference>
<dbReference type="InterPro" id="IPR013083">
    <property type="entry name" value="Znf_RING/FYVE/PHD"/>
</dbReference>
<feature type="compositionally biased region" description="Acidic residues" evidence="5">
    <location>
        <begin position="311"/>
        <end position="330"/>
    </location>
</feature>
<dbReference type="InterPro" id="IPR017907">
    <property type="entry name" value="Znf_RING_CS"/>
</dbReference>
<feature type="compositionally biased region" description="Acidic residues" evidence="5">
    <location>
        <begin position="256"/>
        <end position="276"/>
    </location>
</feature>
<dbReference type="Pfam" id="PF13445">
    <property type="entry name" value="zf-RING_UBOX"/>
    <property type="match status" value="1"/>
</dbReference>
<dbReference type="InterPro" id="IPR027370">
    <property type="entry name" value="Znf-RING_euk"/>
</dbReference>
<dbReference type="SUPFAM" id="SSF57850">
    <property type="entry name" value="RING/U-box"/>
    <property type="match status" value="1"/>
</dbReference>
<organism evidence="7 8">
    <name type="scientific">Saccharomyces uvarum</name>
    <name type="common">Yeast</name>
    <name type="synonym">Saccharomyces bayanus var. uvarum</name>
    <dbReference type="NCBI Taxonomy" id="230603"/>
    <lineage>
        <taxon>Eukaryota</taxon>
        <taxon>Fungi</taxon>
        <taxon>Dikarya</taxon>
        <taxon>Ascomycota</taxon>
        <taxon>Saccharomycotina</taxon>
        <taxon>Saccharomycetes</taxon>
        <taxon>Saccharomycetales</taxon>
        <taxon>Saccharomycetaceae</taxon>
        <taxon>Saccharomyces</taxon>
    </lineage>
</organism>
<evidence type="ECO:0000256" key="4">
    <source>
        <dbReference type="PROSITE-ProRule" id="PRU00175"/>
    </source>
</evidence>
<dbReference type="SMART" id="SM00184">
    <property type="entry name" value="RING"/>
    <property type="match status" value="1"/>
</dbReference>
<gene>
    <name evidence="7" type="primary">SUVC15G0990</name>
    <name evidence="7" type="ORF">SUVC_15G0990</name>
</gene>
<dbReference type="AlphaFoldDB" id="A0AA35J7F3"/>
<evidence type="ECO:0000313" key="7">
    <source>
        <dbReference type="EMBL" id="CAI4051218.1"/>
    </source>
</evidence>
<dbReference type="EMBL" id="OX365926">
    <property type="protein sequence ID" value="CAI4051218.1"/>
    <property type="molecule type" value="Genomic_DNA"/>
</dbReference>
<accession>A0AA35J7F3</accession>
<evidence type="ECO:0000256" key="5">
    <source>
        <dbReference type="SAM" id="MobiDB-lite"/>
    </source>
</evidence>
<protein>
    <recommendedName>
        <fullName evidence="6">RING-type domain-containing protein</fullName>
    </recommendedName>
</protein>
<feature type="compositionally biased region" description="Acidic residues" evidence="5">
    <location>
        <begin position="375"/>
        <end position="392"/>
    </location>
</feature>
<proteinExistence type="predicted"/>
<dbReference type="Proteomes" id="UP001162090">
    <property type="component" value="Chromosome 15"/>
</dbReference>
<sequence length="411" mass="47457">MGDELHNRLLHQSNNTKDEVLYKIIESLICSICHDYMFVPMMTPCGHNYCYGCLNTWFSSNTQKELACPQCRSDITTIPALNTTLQQYLSFILDRLGGEEDDSFQKLLATKINEENDYKLDKEKDTLFERVFKNSALAVADDSDDGITRCSNCHWELDPDEVEDGNVCPHCNARIRNYAGGNDEFDEEEYSEGELNEIRESMRRRRENRPASMDPFANRDDVSSEEDSSSDDEPMREHIPQGRWARSHNRSIAVDAVDDDEDEEEREEEEEEEEMDSDMKDFIEDDEDEDEDGSRRELVLSALNNRHVIITDDEEDDAQEQAPAEEEDHDSDFYEHNDEGFVSGDSLDEGQKKAADDDSNSDPEDRSISYPSSNEVDEQDEQDERDVEELDDPQPKRQKRFRVVLGDSDDE</sequence>
<feature type="compositionally biased region" description="Acidic residues" evidence="5">
    <location>
        <begin position="223"/>
        <end position="232"/>
    </location>
</feature>
<evidence type="ECO:0000256" key="3">
    <source>
        <dbReference type="ARBA" id="ARBA00022833"/>
    </source>
</evidence>
<dbReference type="InterPro" id="IPR001841">
    <property type="entry name" value="Znf_RING"/>
</dbReference>
<feature type="domain" description="RING-type" evidence="6">
    <location>
        <begin position="30"/>
        <end position="72"/>
    </location>
</feature>
<evidence type="ECO:0000256" key="1">
    <source>
        <dbReference type="ARBA" id="ARBA00022723"/>
    </source>
</evidence>
<evidence type="ECO:0000256" key="2">
    <source>
        <dbReference type="ARBA" id="ARBA00022771"/>
    </source>
</evidence>